<protein>
    <submittedName>
        <fullName evidence="1">Uncharacterized protein</fullName>
    </submittedName>
</protein>
<accession>A0ABW5JE61</accession>
<evidence type="ECO:0000313" key="2">
    <source>
        <dbReference type="Proteomes" id="UP001597510"/>
    </source>
</evidence>
<sequence length="59" mass="6716">MPTQQEHDKKLRDEAHLKILKAKAMLLDAQVQIVKMKAMALKARVQALKNISLITHVDL</sequence>
<evidence type="ECO:0000313" key="1">
    <source>
        <dbReference type="EMBL" id="MFD2523105.1"/>
    </source>
</evidence>
<gene>
    <name evidence="1" type="ORF">ACFSR2_19565</name>
</gene>
<name>A0ABW5JE61_9BACT</name>
<dbReference type="RefSeq" id="WP_340239359.1">
    <property type="nucleotide sequence ID" value="NZ_JBBEWC010000012.1"/>
</dbReference>
<reference evidence="2" key="1">
    <citation type="journal article" date="2019" name="Int. J. Syst. Evol. Microbiol.">
        <title>The Global Catalogue of Microorganisms (GCM) 10K type strain sequencing project: providing services to taxonomists for standard genome sequencing and annotation.</title>
        <authorList>
            <consortium name="The Broad Institute Genomics Platform"/>
            <consortium name="The Broad Institute Genome Sequencing Center for Infectious Disease"/>
            <person name="Wu L."/>
            <person name="Ma J."/>
        </authorList>
    </citation>
    <scope>NUCLEOTIDE SEQUENCE [LARGE SCALE GENOMIC DNA]</scope>
    <source>
        <strain evidence="2">KCTC 52344</strain>
    </source>
</reference>
<comment type="caution">
    <text evidence="1">The sequence shown here is derived from an EMBL/GenBank/DDBJ whole genome shotgun (WGS) entry which is preliminary data.</text>
</comment>
<dbReference type="Proteomes" id="UP001597510">
    <property type="component" value="Unassembled WGS sequence"/>
</dbReference>
<proteinExistence type="predicted"/>
<keyword evidence="2" id="KW-1185">Reference proteome</keyword>
<dbReference type="EMBL" id="JBHULC010000027">
    <property type="protein sequence ID" value="MFD2523105.1"/>
    <property type="molecule type" value="Genomic_DNA"/>
</dbReference>
<organism evidence="1 2">
    <name type="scientific">Emticicia soli</name>
    <dbReference type="NCBI Taxonomy" id="2027878"/>
    <lineage>
        <taxon>Bacteria</taxon>
        <taxon>Pseudomonadati</taxon>
        <taxon>Bacteroidota</taxon>
        <taxon>Cytophagia</taxon>
        <taxon>Cytophagales</taxon>
        <taxon>Leadbetterellaceae</taxon>
        <taxon>Emticicia</taxon>
    </lineage>
</organism>